<dbReference type="OrthoDB" id="536602at2759"/>
<dbReference type="AlphaFoldDB" id="A0A9W6EZD6"/>
<evidence type="ECO:0000256" key="1">
    <source>
        <dbReference type="SAM" id="MobiDB-lite"/>
    </source>
</evidence>
<name>A0A9W6EZD6_9CHLO</name>
<gene>
    <name evidence="2" type="primary">PLEST010685</name>
    <name evidence="2" type="ORF">PLESTB_000332800</name>
</gene>
<dbReference type="Proteomes" id="UP001165080">
    <property type="component" value="Unassembled WGS sequence"/>
</dbReference>
<feature type="region of interest" description="Disordered" evidence="1">
    <location>
        <begin position="98"/>
        <end position="123"/>
    </location>
</feature>
<sequence length="226" mass="24268">MRPGVQNVVLSQLRNGLGACQGRPNAIGLARLASECGASTSGRSANSLDRNNQFTREYSSTAGALMRQSSPIAWSFSASATALLHRQDPAELQLVRSAATSATAPTKAAGTAPPPTADASSREGFPVGLAQLYPDPDAIPDHVLRRLRTQLFGKAIRPGEQTGRRALARPLQGRVLADWYFMPPSELPGFHNEEREYELSKALNRRHRKKDAEGEEAAGGKGGKKK</sequence>
<dbReference type="EMBL" id="BRXU01000003">
    <property type="protein sequence ID" value="GLC50011.1"/>
    <property type="molecule type" value="Genomic_DNA"/>
</dbReference>
<protein>
    <submittedName>
        <fullName evidence="2">Uncharacterized protein</fullName>
    </submittedName>
</protein>
<feature type="compositionally biased region" description="Gly residues" evidence="1">
    <location>
        <begin position="217"/>
        <end position="226"/>
    </location>
</feature>
<reference evidence="2 3" key="1">
    <citation type="journal article" date="2023" name="Commun. Biol.">
        <title>Reorganization of the ancestral sex-determining regions during the evolution of trioecy in Pleodorina starrii.</title>
        <authorList>
            <person name="Takahashi K."/>
            <person name="Suzuki S."/>
            <person name="Kawai-Toyooka H."/>
            <person name="Yamamoto K."/>
            <person name="Hamaji T."/>
            <person name="Ootsuki R."/>
            <person name="Yamaguchi H."/>
            <person name="Kawachi M."/>
            <person name="Higashiyama T."/>
            <person name="Nozaki H."/>
        </authorList>
    </citation>
    <scope>NUCLEOTIDE SEQUENCE [LARGE SCALE GENOMIC DNA]</scope>
    <source>
        <strain evidence="2 3">NIES-4479</strain>
    </source>
</reference>
<accession>A0A9W6EZD6</accession>
<evidence type="ECO:0000313" key="2">
    <source>
        <dbReference type="EMBL" id="GLC50011.1"/>
    </source>
</evidence>
<comment type="caution">
    <text evidence="2">The sequence shown here is derived from an EMBL/GenBank/DDBJ whole genome shotgun (WGS) entry which is preliminary data.</text>
</comment>
<proteinExistence type="predicted"/>
<evidence type="ECO:0000313" key="3">
    <source>
        <dbReference type="Proteomes" id="UP001165080"/>
    </source>
</evidence>
<feature type="region of interest" description="Disordered" evidence="1">
    <location>
        <begin position="198"/>
        <end position="226"/>
    </location>
</feature>
<keyword evidence="3" id="KW-1185">Reference proteome</keyword>
<feature type="compositionally biased region" description="Low complexity" evidence="1">
    <location>
        <begin position="98"/>
        <end position="111"/>
    </location>
</feature>
<organism evidence="2 3">
    <name type="scientific">Pleodorina starrii</name>
    <dbReference type="NCBI Taxonomy" id="330485"/>
    <lineage>
        <taxon>Eukaryota</taxon>
        <taxon>Viridiplantae</taxon>
        <taxon>Chlorophyta</taxon>
        <taxon>core chlorophytes</taxon>
        <taxon>Chlorophyceae</taxon>
        <taxon>CS clade</taxon>
        <taxon>Chlamydomonadales</taxon>
        <taxon>Volvocaceae</taxon>
        <taxon>Pleodorina</taxon>
    </lineage>
</organism>